<dbReference type="PROSITE" id="PS50219">
    <property type="entry name" value="CNH"/>
    <property type="match status" value="1"/>
</dbReference>
<dbReference type="SMART" id="SM00233">
    <property type="entry name" value="PH"/>
    <property type="match status" value="1"/>
</dbReference>
<dbReference type="SUPFAM" id="SSF48065">
    <property type="entry name" value="DBL homology domain (DH-domain)"/>
    <property type="match status" value="2"/>
</dbReference>
<dbReference type="PANTHER" id="PTHR46572">
    <property type="entry name" value="RHO1 GDP-GTP EXCHANGE PROTEIN 1-RELATED"/>
    <property type="match status" value="1"/>
</dbReference>
<accession>A0A067Q4Q0</accession>
<evidence type="ECO:0000313" key="7">
    <source>
        <dbReference type="EMBL" id="KDQ61934.1"/>
    </source>
</evidence>
<feature type="domain" description="CNH" evidence="6">
    <location>
        <begin position="940"/>
        <end position="1248"/>
    </location>
</feature>
<evidence type="ECO:0000313" key="8">
    <source>
        <dbReference type="Proteomes" id="UP000027265"/>
    </source>
</evidence>
<dbReference type="InterPro" id="IPR001849">
    <property type="entry name" value="PH_domain"/>
</dbReference>
<dbReference type="InterPro" id="IPR001180">
    <property type="entry name" value="CNH_dom"/>
</dbReference>
<evidence type="ECO:0008006" key="9">
    <source>
        <dbReference type="Google" id="ProtNLM"/>
    </source>
</evidence>
<dbReference type="InterPro" id="IPR000591">
    <property type="entry name" value="DEP_dom"/>
</dbReference>
<dbReference type="InParanoid" id="A0A067Q4Q0"/>
<keyword evidence="2" id="KW-0344">Guanine-nucleotide releasing factor</keyword>
<organism evidence="7 8">
    <name type="scientific">Jaapia argillacea MUCL 33604</name>
    <dbReference type="NCBI Taxonomy" id="933084"/>
    <lineage>
        <taxon>Eukaryota</taxon>
        <taxon>Fungi</taxon>
        <taxon>Dikarya</taxon>
        <taxon>Basidiomycota</taxon>
        <taxon>Agaricomycotina</taxon>
        <taxon>Agaricomycetes</taxon>
        <taxon>Agaricomycetidae</taxon>
        <taxon>Jaapiales</taxon>
        <taxon>Jaapiaceae</taxon>
        <taxon>Jaapia</taxon>
    </lineage>
</organism>
<dbReference type="SMART" id="SM00325">
    <property type="entry name" value="RhoGEF"/>
    <property type="match status" value="2"/>
</dbReference>
<dbReference type="STRING" id="933084.A0A067Q4Q0"/>
<dbReference type="Pfam" id="PF00621">
    <property type="entry name" value="RhoGEF"/>
    <property type="match status" value="2"/>
</dbReference>
<feature type="domain" description="DH" evidence="5">
    <location>
        <begin position="526"/>
        <end position="717"/>
    </location>
</feature>
<feature type="region of interest" description="Disordered" evidence="3">
    <location>
        <begin position="1317"/>
        <end position="1338"/>
    </location>
</feature>
<dbReference type="Pfam" id="PF15405">
    <property type="entry name" value="PH_5"/>
    <property type="match status" value="1"/>
</dbReference>
<dbReference type="Gene3D" id="2.30.29.30">
    <property type="entry name" value="Pleckstrin-homology domain (PH domain)/Phosphotyrosine-binding domain (PTB)"/>
    <property type="match status" value="1"/>
</dbReference>
<evidence type="ECO:0000256" key="1">
    <source>
        <dbReference type="ARBA" id="ARBA00022553"/>
    </source>
</evidence>
<dbReference type="PANTHER" id="PTHR46572:SF1">
    <property type="entry name" value="RHO1 GUANINE NUCLEOTIDE EXCHANGE FACTOR TUS1"/>
    <property type="match status" value="1"/>
</dbReference>
<dbReference type="Gene3D" id="1.20.900.10">
    <property type="entry name" value="Dbl homology (DH) domain"/>
    <property type="match status" value="2"/>
</dbReference>
<dbReference type="EMBL" id="KL197712">
    <property type="protein sequence ID" value="KDQ61934.1"/>
    <property type="molecule type" value="Genomic_DNA"/>
</dbReference>
<sequence length="1338" mass="151972">MTSTSSSTPFSDFDRVLFSSPTSTVPTSLDRGDSTSSYNSSYFPSGAEHTIRHDASYQAHPDGDARTPTTPSQPEPGPSHQHQHRHQNEYTRQLETFKPKLELHEDVVDDYDDDLYFDGESEDSEPEDRFVNFALVSHLAVRLRDRVPRGTHVKGGIPYPRAFTGKDIVSTIQSQIQRELLINHGISTNDRRAALQVARSLQSQLFFYEVEWGGRVLQDGVEDVYMFLDDQEGGSEARPEMEELPTGVITMLTKCYSPSCTEEDPCYAYACPRRAEEWSQTIPPEILRSLPESEISRQTIIHKVISKEEQYCEDLDIVESLFIKPLRNASPPIIDPARLDEVIDEIFGNILDLRECNRRLLENLYVRQREQAPIIQRIGDVFLGAAAEFRLAYPIYMGHLPLAEKKMRDEMENNLEFRMFIEVGCYRQAARHPDSRRLDWKHFLNRPSEHLQKYPVLLEAIQHETAEGNADADFLKEATQAIKNLQSVAQLRTFQSAMCKGPTAKLEWHNLVSEEFRLSLPKKEPKRQSILFEVIKGEMSYVRDLENFEFIFIKPLRSADPPIIPPERLDSFISDVFHNYKELVAHHRKLLEALHEIQREEHPLIRSLTAAVLDAFLNFRDAYLEYVPHYPIASYRIDDELANNPAFKTFVEECVRNPDAHKLDMKSFIMRPIPRLLRYDLLFTSILDETPPGHDDRQAVPQLLEVIKALGKETEPGVTSAKQKVELWRYNANLVFKPGEAIDMDLLNENRSLIHTGKVLRQPDTGFEWSGWSELFILLFDNYMVMTKPREKDGVTKYHVNRRPIPLDLLTLVNFNDPPTPRSTGLLRGLRGGEKHGDTPGVTSPGVANSPETSSDARAVYPWSVHHNGRMGGLNILYAETAPSRLEWKQKLEEAIGLRKVVQESNKVFEVETLSADTFLIPSIGAGTTSPSWSHENSLTGKVTCSVPFNTADGRPLVAIGCAEGVWIGFRHDSKSMRRVLHLKMVTQCAILEEFGIFLVLADKSLFAYHIEALVPSSPQSAHTSQTPQKLSGNRDVQFFSVGNLAGRILVIYMKKKGLESIFRVLEPVVANINDRTRAPMSLGSRFGLRPGKSEWFRVYRDFFLPSESFDLIFLKAKIAILCTRGFEIMDLIDLKSTTVPQRDDARLEKLAKRCESCKPVGMFRSSEDEFLLCYDEFGLYVDRHGDLSRAINTIEWEGTAERVAWHPPYVLLFDTRFIEVRHVETGRLVQIIPGNDLRCIWDGRGSHGNTSTPGPDGWQENGVNQDAKVHGVMNVAEPVTLPGTGNKTIRAVAQHVFELVPTVPLYLPEPLTSPSQPAYFPQSNSPPHSPNLNPQWR</sequence>
<dbReference type="SMART" id="SM00036">
    <property type="entry name" value="CNH"/>
    <property type="match status" value="1"/>
</dbReference>
<dbReference type="Proteomes" id="UP000027265">
    <property type="component" value="Unassembled WGS sequence"/>
</dbReference>
<dbReference type="InterPro" id="IPR041675">
    <property type="entry name" value="PH_5"/>
</dbReference>
<feature type="compositionally biased region" description="Low complexity" evidence="3">
    <location>
        <begin position="1322"/>
        <end position="1338"/>
    </location>
</feature>
<dbReference type="OrthoDB" id="2272012at2759"/>
<dbReference type="HOGENOM" id="CLU_001251_1_0_1"/>
<dbReference type="PROSITE" id="PS50010">
    <property type="entry name" value="DH_2"/>
    <property type="match status" value="2"/>
</dbReference>
<feature type="compositionally biased region" description="Low complexity" evidence="3">
    <location>
        <begin position="34"/>
        <end position="45"/>
    </location>
</feature>
<feature type="region of interest" description="Disordered" evidence="3">
    <location>
        <begin position="828"/>
        <end position="855"/>
    </location>
</feature>
<feature type="region of interest" description="Disordered" evidence="3">
    <location>
        <begin position="1"/>
        <end position="89"/>
    </location>
</feature>
<feature type="compositionally biased region" description="Polar residues" evidence="3">
    <location>
        <begin position="846"/>
        <end position="855"/>
    </location>
</feature>
<evidence type="ECO:0000256" key="2">
    <source>
        <dbReference type="ARBA" id="ARBA00022658"/>
    </source>
</evidence>
<dbReference type="PROSITE" id="PS50003">
    <property type="entry name" value="PH_DOMAIN"/>
    <property type="match status" value="1"/>
</dbReference>
<reference evidence="8" key="1">
    <citation type="journal article" date="2014" name="Proc. Natl. Acad. Sci. U.S.A.">
        <title>Extensive sampling of basidiomycete genomes demonstrates inadequacy of the white-rot/brown-rot paradigm for wood decay fungi.</title>
        <authorList>
            <person name="Riley R."/>
            <person name="Salamov A.A."/>
            <person name="Brown D.W."/>
            <person name="Nagy L.G."/>
            <person name="Floudas D."/>
            <person name="Held B.W."/>
            <person name="Levasseur A."/>
            <person name="Lombard V."/>
            <person name="Morin E."/>
            <person name="Otillar R."/>
            <person name="Lindquist E.A."/>
            <person name="Sun H."/>
            <person name="LaButti K.M."/>
            <person name="Schmutz J."/>
            <person name="Jabbour D."/>
            <person name="Luo H."/>
            <person name="Baker S.E."/>
            <person name="Pisabarro A.G."/>
            <person name="Walton J.D."/>
            <person name="Blanchette R.A."/>
            <person name="Henrissat B."/>
            <person name="Martin F."/>
            <person name="Cullen D."/>
            <person name="Hibbett D.S."/>
            <person name="Grigoriev I.V."/>
        </authorList>
    </citation>
    <scope>NUCLEOTIDE SEQUENCE [LARGE SCALE GENOMIC DNA]</scope>
    <source>
        <strain evidence="8">MUCL 33604</strain>
    </source>
</reference>
<evidence type="ECO:0000259" key="4">
    <source>
        <dbReference type="PROSITE" id="PS50003"/>
    </source>
</evidence>
<feature type="compositionally biased region" description="Basic and acidic residues" evidence="3">
    <location>
        <begin position="49"/>
        <end position="65"/>
    </location>
</feature>
<dbReference type="SMART" id="SM00049">
    <property type="entry name" value="DEP"/>
    <property type="match status" value="1"/>
</dbReference>
<dbReference type="InterPro" id="IPR011993">
    <property type="entry name" value="PH-like_dom_sf"/>
</dbReference>
<dbReference type="Pfam" id="PF00780">
    <property type="entry name" value="CNH"/>
    <property type="match status" value="1"/>
</dbReference>
<dbReference type="GO" id="GO:0005085">
    <property type="term" value="F:guanyl-nucleotide exchange factor activity"/>
    <property type="evidence" value="ECO:0007669"/>
    <property type="project" value="UniProtKB-KW"/>
</dbReference>
<evidence type="ECO:0000259" key="6">
    <source>
        <dbReference type="PROSITE" id="PS50219"/>
    </source>
</evidence>
<dbReference type="InterPro" id="IPR052233">
    <property type="entry name" value="Rho-type_GEFs"/>
</dbReference>
<gene>
    <name evidence="7" type="ORF">JAAARDRAFT_122844</name>
</gene>
<keyword evidence="8" id="KW-1185">Reference proteome</keyword>
<name>A0A067Q4Q0_9AGAM</name>
<feature type="domain" description="DH" evidence="5">
    <location>
        <begin position="296"/>
        <end position="485"/>
    </location>
</feature>
<evidence type="ECO:0000259" key="5">
    <source>
        <dbReference type="PROSITE" id="PS50010"/>
    </source>
</evidence>
<keyword evidence="1" id="KW-0597">Phosphoprotein</keyword>
<feature type="domain" description="PH" evidence="4">
    <location>
        <begin position="752"/>
        <end position="897"/>
    </location>
</feature>
<dbReference type="GO" id="GO:0035556">
    <property type="term" value="P:intracellular signal transduction"/>
    <property type="evidence" value="ECO:0007669"/>
    <property type="project" value="InterPro"/>
</dbReference>
<evidence type="ECO:0000256" key="3">
    <source>
        <dbReference type="SAM" id="MobiDB-lite"/>
    </source>
</evidence>
<dbReference type="CDD" id="cd00160">
    <property type="entry name" value="RhoGEF"/>
    <property type="match status" value="2"/>
</dbReference>
<dbReference type="InterPro" id="IPR000219">
    <property type="entry name" value="DH_dom"/>
</dbReference>
<proteinExistence type="predicted"/>
<dbReference type="SUPFAM" id="SSF50729">
    <property type="entry name" value="PH domain-like"/>
    <property type="match status" value="1"/>
</dbReference>
<protein>
    <recommendedName>
        <fullName evidence="9">DH domain-containing protein</fullName>
    </recommendedName>
</protein>
<dbReference type="InterPro" id="IPR035899">
    <property type="entry name" value="DBL_dom_sf"/>
</dbReference>